<evidence type="ECO:0000313" key="8">
    <source>
        <dbReference type="Proteomes" id="UP001138709"/>
    </source>
</evidence>
<evidence type="ECO:0000313" key="7">
    <source>
        <dbReference type="EMBL" id="MBR0684012.1"/>
    </source>
</evidence>
<dbReference type="PRINTS" id="PR01021">
    <property type="entry name" value="OMPADOMAIN"/>
</dbReference>
<reference evidence="7" key="1">
    <citation type="submission" date="2020-01" db="EMBL/GenBank/DDBJ databases">
        <authorList>
            <person name="Rat A."/>
        </authorList>
    </citation>
    <scope>NUCLEOTIDE SEQUENCE</scope>
    <source>
        <strain evidence="7">LMG 31228</strain>
    </source>
</reference>
<organism evidence="7 8">
    <name type="scientific">Neoroseomonas eburnea</name>
    <dbReference type="NCBI Taxonomy" id="1346889"/>
    <lineage>
        <taxon>Bacteria</taxon>
        <taxon>Pseudomonadati</taxon>
        <taxon>Pseudomonadota</taxon>
        <taxon>Alphaproteobacteria</taxon>
        <taxon>Acetobacterales</taxon>
        <taxon>Acetobacteraceae</taxon>
        <taxon>Neoroseomonas</taxon>
    </lineage>
</organism>
<sequence length="363" mass="37448">MSVAVRLLPALAVFAWMSPATAQDGPLPNCPDDFTGRRPGQSMTCACRAGSAAEGQVWGTDTYTADSRICVAARHAGLLTANGGEVVVTATRGAASYRGSTRNGVTSDEYEAYDSSFTLRPAAARTATPQPCPENFALYRGVAEPLRCLCPGEAAAIGSVWGVEIYTDDSGICRAAVHAGAIPVTGGVVTLRSLPGRDAYRGALRNGVRSSDFDAWPGSFRFEGVAANVAANPASAAVPVQAPVAQTLAARGQVQLYITFRTNSAELDASAAGVLGELRAALQADPALRLTLVGHTDSTGTAALNRPLSLRRAESVRAWLAAQGIAAGRLAVEGKGPDQPLADNATEAGRALNRRVSAIRAGS</sequence>
<dbReference type="InterPro" id="IPR036737">
    <property type="entry name" value="OmpA-like_sf"/>
</dbReference>
<dbReference type="RefSeq" id="WP_211849734.1">
    <property type="nucleotide sequence ID" value="NZ_JAAEDL010000050.1"/>
</dbReference>
<evidence type="ECO:0000256" key="4">
    <source>
        <dbReference type="SAM" id="SignalP"/>
    </source>
</evidence>
<dbReference type="InterPro" id="IPR004043">
    <property type="entry name" value="LCCL"/>
</dbReference>
<dbReference type="AlphaFoldDB" id="A0A9X9XJX6"/>
<reference evidence="7" key="2">
    <citation type="journal article" date="2021" name="Syst. Appl. Microbiol.">
        <title>Roseomonas hellenica sp. nov., isolated from roots of wild-growing Alkanna tinctoria.</title>
        <authorList>
            <person name="Rat A."/>
            <person name="Naranjo H.D."/>
            <person name="Lebbe L."/>
            <person name="Cnockaert M."/>
            <person name="Krigas N."/>
            <person name="Grigoriadou K."/>
            <person name="Maloupa E."/>
            <person name="Willems A."/>
        </authorList>
    </citation>
    <scope>NUCLEOTIDE SEQUENCE</scope>
    <source>
        <strain evidence="7">LMG 31228</strain>
    </source>
</reference>
<dbReference type="PROSITE" id="PS51123">
    <property type="entry name" value="OMPA_2"/>
    <property type="match status" value="1"/>
</dbReference>
<dbReference type="InterPro" id="IPR051957">
    <property type="entry name" value="CRISP-LCCL_domain"/>
</dbReference>
<feature type="domain" description="LCCL" evidence="5">
    <location>
        <begin position="83"/>
        <end position="220"/>
    </location>
</feature>
<dbReference type="SUPFAM" id="SSF103088">
    <property type="entry name" value="OmpA-like"/>
    <property type="match status" value="1"/>
</dbReference>
<evidence type="ECO:0000259" key="5">
    <source>
        <dbReference type="PROSITE" id="PS50820"/>
    </source>
</evidence>
<proteinExistence type="predicted"/>
<dbReference type="Gene3D" id="3.30.1330.60">
    <property type="entry name" value="OmpA-like domain"/>
    <property type="match status" value="1"/>
</dbReference>
<dbReference type="Pfam" id="PF03815">
    <property type="entry name" value="LCCL"/>
    <property type="match status" value="2"/>
</dbReference>
<dbReference type="PRINTS" id="PR01023">
    <property type="entry name" value="NAFLGMOTY"/>
</dbReference>
<dbReference type="EMBL" id="JAAEDL010000050">
    <property type="protein sequence ID" value="MBR0684012.1"/>
    <property type="molecule type" value="Genomic_DNA"/>
</dbReference>
<accession>A0A9X9XJX6</accession>
<evidence type="ECO:0000259" key="6">
    <source>
        <dbReference type="PROSITE" id="PS51123"/>
    </source>
</evidence>
<dbReference type="Pfam" id="PF00691">
    <property type="entry name" value="OmpA"/>
    <property type="match status" value="1"/>
</dbReference>
<feature type="domain" description="OmpA-like" evidence="6">
    <location>
        <begin position="251"/>
        <end position="363"/>
    </location>
</feature>
<keyword evidence="2 3" id="KW-0472">Membrane</keyword>
<keyword evidence="8" id="KW-1185">Reference proteome</keyword>
<evidence type="ECO:0000256" key="2">
    <source>
        <dbReference type="ARBA" id="ARBA00023136"/>
    </source>
</evidence>
<dbReference type="SUPFAM" id="SSF69848">
    <property type="entry name" value="LCCL domain"/>
    <property type="match status" value="2"/>
</dbReference>
<dbReference type="CDD" id="cd07185">
    <property type="entry name" value="OmpA_C-like"/>
    <property type="match status" value="1"/>
</dbReference>
<dbReference type="InterPro" id="IPR006665">
    <property type="entry name" value="OmpA-like"/>
</dbReference>
<dbReference type="InterPro" id="IPR006664">
    <property type="entry name" value="OMP_bac"/>
</dbReference>
<keyword evidence="4" id="KW-0732">Signal</keyword>
<dbReference type="PROSITE" id="PS50820">
    <property type="entry name" value="LCCL"/>
    <property type="match status" value="1"/>
</dbReference>
<feature type="signal peptide" evidence="4">
    <location>
        <begin position="1"/>
        <end position="22"/>
    </location>
</feature>
<dbReference type="PANTHER" id="PTHR31331:SF1">
    <property type="entry name" value="CYSTEINE RICH SECRETORY PROTEIN LCCL DOMAIN CONTAINING 2"/>
    <property type="match status" value="1"/>
</dbReference>
<feature type="chain" id="PRO_5040751008" evidence="4">
    <location>
        <begin position="23"/>
        <end position="363"/>
    </location>
</feature>
<comment type="subcellular location">
    <subcellularLocation>
        <location evidence="1">Membrane</location>
    </subcellularLocation>
</comment>
<protein>
    <submittedName>
        <fullName evidence="7">OmpA family protein</fullName>
    </submittedName>
</protein>
<dbReference type="PANTHER" id="PTHR31331">
    <property type="entry name" value="LCCL DOMAIN PROTEIN (AFU_ORTHOLOGUE AFUA_5G08630)"/>
    <property type="match status" value="1"/>
</dbReference>
<dbReference type="InterPro" id="IPR036609">
    <property type="entry name" value="LCCL_sf"/>
</dbReference>
<dbReference type="SMART" id="SM00603">
    <property type="entry name" value="LCCL"/>
    <property type="match status" value="2"/>
</dbReference>
<comment type="caution">
    <text evidence="7">The sequence shown here is derived from an EMBL/GenBank/DDBJ whole genome shotgun (WGS) entry which is preliminary data.</text>
</comment>
<dbReference type="Proteomes" id="UP001138709">
    <property type="component" value="Unassembled WGS sequence"/>
</dbReference>
<dbReference type="Gene3D" id="2.170.130.20">
    <property type="entry name" value="LCCL-like domain"/>
    <property type="match status" value="2"/>
</dbReference>
<name>A0A9X9XJX6_9PROT</name>
<evidence type="ECO:0000256" key="3">
    <source>
        <dbReference type="PROSITE-ProRule" id="PRU00473"/>
    </source>
</evidence>
<evidence type="ECO:0000256" key="1">
    <source>
        <dbReference type="ARBA" id="ARBA00004370"/>
    </source>
</evidence>
<dbReference type="GO" id="GO:0016020">
    <property type="term" value="C:membrane"/>
    <property type="evidence" value="ECO:0007669"/>
    <property type="project" value="UniProtKB-SubCell"/>
</dbReference>
<gene>
    <name evidence="7" type="ORF">GXW74_26325</name>
</gene>